<evidence type="ECO:0000256" key="1">
    <source>
        <dbReference type="SAM" id="MobiDB-lite"/>
    </source>
</evidence>
<feature type="non-terminal residue" evidence="2">
    <location>
        <position position="264"/>
    </location>
</feature>
<proteinExistence type="predicted"/>
<feature type="compositionally biased region" description="Basic residues" evidence="1">
    <location>
        <begin position="59"/>
        <end position="69"/>
    </location>
</feature>
<feature type="compositionally biased region" description="Basic residues" evidence="1">
    <location>
        <begin position="231"/>
        <end position="243"/>
    </location>
</feature>
<organism evidence="2">
    <name type="scientific">uncultured Microvirga sp</name>
    <dbReference type="NCBI Taxonomy" id="412392"/>
    <lineage>
        <taxon>Bacteria</taxon>
        <taxon>Pseudomonadati</taxon>
        <taxon>Pseudomonadota</taxon>
        <taxon>Alphaproteobacteria</taxon>
        <taxon>Hyphomicrobiales</taxon>
        <taxon>Methylobacteriaceae</taxon>
        <taxon>Microvirga</taxon>
        <taxon>environmental samples</taxon>
    </lineage>
</organism>
<feature type="compositionally biased region" description="Basic and acidic residues" evidence="1">
    <location>
        <begin position="73"/>
        <end position="88"/>
    </location>
</feature>
<feature type="compositionally biased region" description="Basic residues" evidence="1">
    <location>
        <begin position="169"/>
        <end position="178"/>
    </location>
</feature>
<feature type="region of interest" description="Disordered" evidence="1">
    <location>
        <begin position="128"/>
        <end position="264"/>
    </location>
</feature>
<gene>
    <name evidence="2" type="ORF">AVDCRST_MAG90-2562</name>
</gene>
<feature type="non-terminal residue" evidence="2">
    <location>
        <position position="1"/>
    </location>
</feature>
<protein>
    <submittedName>
        <fullName evidence="2">Uncharacterized protein</fullName>
    </submittedName>
</protein>
<feature type="compositionally biased region" description="Basic and acidic residues" evidence="1">
    <location>
        <begin position="186"/>
        <end position="204"/>
    </location>
</feature>
<name>A0A6J4M1X4_9HYPH</name>
<sequence>ERLASKLCGRRHGRPAERGRAGASAGRQIPGHHRQGYGPHRRPGRRAALRLRQPAAPARRFRCRARRHGGQGARREDRDGPGHGREPHPLPAVGPGRHHHLGDGSDAGTGEADHVHGALRQHIPGRVRPEIRERALRIRSRKPEDRRRQRHDAGARHLGHEPAREPDAHRRRRHRGRRLYLGAGGADRHEQHRGAGAREAEPVKRVRPQIRHPAQPGPYGGTHGRTQSRPLARRLHLLQHHERRAGAPAPQISRHADGPAADAL</sequence>
<dbReference type="AlphaFoldDB" id="A0A6J4M1X4"/>
<feature type="compositionally biased region" description="Basic residues" evidence="1">
    <location>
        <begin position="30"/>
        <end position="49"/>
    </location>
</feature>
<accession>A0A6J4M1X4</accession>
<reference evidence="2" key="1">
    <citation type="submission" date="2020-02" db="EMBL/GenBank/DDBJ databases">
        <authorList>
            <person name="Meier V. D."/>
        </authorList>
    </citation>
    <scope>NUCLEOTIDE SEQUENCE</scope>
    <source>
        <strain evidence="2">AVDCRST_MAG90</strain>
    </source>
</reference>
<evidence type="ECO:0000313" key="2">
    <source>
        <dbReference type="EMBL" id="CAA9347857.1"/>
    </source>
</evidence>
<feature type="region of interest" description="Disordered" evidence="1">
    <location>
        <begin position="1"/>
        <end position="112"/>
    </location>
</feature>
<dbReference type="EMBL" id="CADCUC010000455">
    <property type="protein sequence ID" value="CAA9347857.1"/>
    <property type="molecule type" value="Genomic_DNA"/>
</dbReference>
<feature type="compositionally biased region" description="Basic and acidic residues" evidence="1">
    <location>
        <begin position="128"/>
        <end position="168"/>
    </location>
</feature>